<evidence type="ECO:0000256" key="3">
    <source>
        <dbReference type="ARBA" id="ARBA00023242"/>
    </source>
</evidence>
<dbReference type="Gene3D" id="3.60.20.10">
    <property type="entry name" value="Glutamine Phosphoribosylpyrophosphate, subunit 1, domain 1"/>
    <property type="match status" value="1"/>
</dbReference>
<dbReference type="InterPro" id="IPR023333">
    <property type="entry name" value="Proteasome_suB-type"/>
</dbReference>
<organism evidence="5">
    <name type="scientific">Paramoeba aestuarina</name>
    <dbReference type="NCBI Taxonomy" id="180227"/>
    <lineage>
        <taxon>Eukaryota</taxon>
        <taxon>Amoebozoa</taxon>
        <taxon>Discosea</taxon>
        <taxon>Flabellinia</taxon>
        <taxon>Dactylopodida</taxon>
        <taxon>Paramoebidae</taxon>
        <taxon>Paramoeba</taxon>
    </lineage>
</organism>
<dbReference type="AlphaFoldDB" id="A0A7S4PGD9"/>
<dbReference type="SUPFAM" id="SSF56235">
    <property type="entry name" value="N-terminal nucleophile aminohydrolases (Ntn hydrolases)"/>
    <property type="match status" value="1"/>
</dbReference>
<comment type="subcellular location">
    <subcellularLocation>
        <location evidence="4">Cytoplasm</location>
    </subcellularLocation>
    <subcellularLocation>
        <location evidence="4">Nucleus</location>
    </subcellularLocation>
</comment>
<dbReference type="InterPro" id="IPR001353">
    <property type="entry name" value="Proteasome_sua/b"/>
</dbReference>
<dbReference type="PROSITE" id="PS00854">
    <property type="entry name" value="PROTEASOME_BETA_1"/>
    <property type="match status" value="1"/>
</dbReference>
<dbReference type="GO" id="GO:0019774">
    <property type="term" value="C:proteasome core complex, beta-subunit complex"/>
    <property type="evidence" value="ECO:0007669"/>
    <property type="project" value="InterPro"/>
</dbReference>
<evidence type="ECO:0000256" key="1">
    <source>
        <dbReference type="ARBA" id="ARBA00022490"/>
    </source>
</evidence>
<dbReference type="InterPro" id="IPR033811">
    <property type="entry name" value="Proteasome_beta_3"/>
</dbReference>
<name>A0A7S4PGD9_9EUKA</name>
<evidence type="ECO:0000313" key="5">
    <source>
        <dbReference type="EMBL" id="CAE2334368.1"/>
    </source>
</evidence>
<dbReference type="PANTHER" id="PTHR32194">
    <property type="entry name" value="METALLOPROTEASE TLDD"/>
    <property type="match status" value="1"/>
</dbReference>
<dbReference type="PANTHER" id="PTHR32194:SF10">
    <property type="entry name" value="PROTEASOME SUBUNIT BETA TYPE-3"/>
    <property type="match status" value="1"/>
</dbReference>
<dbReference type="CDD" id="cd03759">
    <property type="entry name" value="proteasome_beta_type_3"/>
    <property type="match status" value="1"/>
</dbReference>
<dbReference type="InterPro" id="IPR016050">
    <property type="entry name" value="Proteasome_bsu_CS"/>
</dbReference>
<dbReference type="Pfam" id="PF00227">
    <property type="entry name" value="Proteasome"/>
    <property type="match status" value="1"/>
</dbReference>
<dbReference type="GO" id="GO:0043161">
    <property type="term" value="P:proteasome-mediated ubiquitin-dependent protein catabolic process"/>
    <property type="evidence" value="ECO:0007669"/>
    <property type="project" value="InterPro"/>
</dbReference>
<comment type="similarity">
    <text evidence="4">Belongs to the peptidase T1B family.</text>
</comment>
<comment type="function">
    <text evidence="4">Component of the proteasome, a multicatalytic proteinase complex which is characterized by its ability to cleave peptides with Arg, Phe, Tyr, Leu, and Glu adjacent to the leaving group at neutral or slightly basic pH. The proteasome has an ATP-dependent proteolytic activity.</text>
</comment>
<dbReference type="PROSITE" id="PS51476">
    <property type="entry name" value="PROTEASOME_BETA_2"/>
    <property type="match status" value="1"/>
</dbReference>
<evidence type="ECO:0000256" key="2">
    <source>
        <dbReference type="ARBA" id="ARBA00022942"/>
    </source>
</evidence>
<dbReference type="FunFam" id="3.60.20.10:FF:000003">
    <property type="entry name" value="Proteasome subunit beta type-3"/>
    <property type="match status" value="1"/>
</dbReference>
<protein>
    <recommendedName>
        <fullName evidence="4">Proteasome subunit beta</fullName>
    </recommendedName>
</protein>
<gene>
    <name evidence="5" type="ORF">NAES01612_LOCUS23545</name>
</gene>
<reference evidence="5" key="1">
    <citation type="submission" date="2021-01" db="EMBL/GenBank/DDBJ databases">
        <authorList>
            <person name="Corre E."/>
            <person name="Pelletier E."/>
            <person name="Niang G."/>
            <person name="Scheremetjew M."/>
            <person name="Finn R."/>
            <person name="Kale V."/>
            <person name="Holt S."/>
            <person name="Cochrane G."/>
            <person name="Meng A."/>
            <person name="Brown T."/>
            <person name="Cohen L."/>
        </authorList>
    </citation>
    <scope>NUCLEOTIDE SEQUENCE</scope>
    <source>
        <strain evidence="5">SoJaBio B1-5/56/2</strain>
    </source>
</reference>
<dbReference type="EMBL" id="HBKR01035985">
    <property type="protein sequence ID" value="CAE2334368.1"/>
    <property type="molecule type" value="Transcribed_RNA"/>
</dbReference>
<evidence type="ECO:0000256" key="4">
    <source>
        <dbReference type="RuleBase" id="RU004203"/>
    </source>
</evidence>
<keyword evidence="3 4" id="KW-0539">Nucleus</keyword>
<dbReference type="GO" id="GO:0005737">
    <property type="term" value="C:cytoplasm"/>
    <property type="evidence" value="ECO:0007669"/>
    <property type="project" value="UniProtKB-SubCell"/>
</dbReference>
<keyword evidence="1 4" id="KW-0963">Cytoplasm</keyword>
<comment type="subunit">
    <text evidence="4">Component of the proteasome complex.</text>
</comment>
<dbReference type="GO" id="GO:0005634">
    <property type="term" value="C:nucleus"/>
    <property type="evidence" value="ECO:0007669"/>
    <property type="project" value="UniProtKB-SubCell"/>
</dbReference>
<keyword evidence="2 4" id="KW-0647">Proteasome</keyword>
<accession>A0A7S4PGD9</accession>
<sequence>MSILEYNGGSVVAMKGKDCVVIASDHRYGIRFQTISMNYPKIHRLNNKCFVGLTGLATDTQTIHERLKFRLQMYKLKEGREMGPKVLSNVINSILYERRFGPYFVEPVVCGLEETDDGGIEPYIYAADLIGAGLYADDFVVAGTASEALYGLCESLYKPDMGPEETFEVVSQSLLAAVNRDAYSGWGASVYIIEKGKTTVRQIKGRVD</sequence>
<proteinExistence type="inferred from homology"/>
<dbReference type="InterPro" id="IPR029055">
    <property type="entry name" value="Ntn_hydrolases_N"/>
</dbReference>